<proteinExistence type="predicted"/>
<gene>
    <name evidence="2" type="ORF">K8N75_11390</name>
</gene>
<comment type="caution">
    <text evidence="2">The sequence shown here is derived from an EMBL/GenBank/DDBJ whole genome shotgun (WGS) entry which is preliminary data.</text>
</comment>
<keyword evidence="1" id="KW-1133">Transmembrane helix</keyword>
<dbReference type="Proteomes" id="UP000825933">
    <property type="component" value="Unassembled WGS sequence"/>
</dbReference>
<keyword evidence="3" id="KW-1185">Reference proteome</keyword>
<sequence length="126" mass="14553">MWSLNRISLKIHFLTFFTQFICHRIPERSFNIQGYYFPVCSRCTGLYLGAFSYFTYVYFNFVEYTSLLIILGFLMIIPTFIDGTTQLSGFRESNNKVRFISGLIGGIGFAILIKAIKYFILSKGGF</sequence>
<dbReference type="EMBL" id="JAIOUQ010000014">
    <property type="protein sequence ID" value="MBZ2166642.1"/>
    <property type="molecule type" value="Genomic_DNA"/>
</dbReference>
<keyword evidence="1" id="KW-0472">Membrane</keyword>
<reference evidence="3" key="1">
    <citation type="journal article" date="2022" name="Microbiol. Resour. Announc.">
        <title>Draft Genome Sequence of a Methanogenic Archaeon from West Spitsbergen Permafrost.</title>
        <authorList>
            <person name="Trubitsyn V."/>
            <person name="Rivkina E."/>
            <person name="Shcherbakova V."/>
        </authorList>
    </citation>
    <scope>NUCLEOTIDE SEQUENCE [LARGE SCALE GENOMIC DNA]</scope>
    <source>
        <strain evidence="3">VT</strain>
    </source>
</reference>
<accession>A0A8T5URI6</accession>
<keyword evidence="1" id="KW-0812">Transmembrane</keyword>
<feature type="transmembrane region" description="Helical" evidence="1">
    <location>
        <begin position="97"/>
        <end position="120"/>
    </location>
</feature>
<evidence type="ECO:0000313" key="2">
    <source>
        <dbReference type="EMBL" id="MBZ2166642.1"/>
    </source>
</evidence>
<dbReference type="AlphaFoldDB" id="A0A8T5URI6"/>
<dbReference type="Pfam" id="PF09858">
    <property type="entry name" value="DUF2085"/>
    <property type="match status" value="1"/>
</dbReference>
<protein>
    <submittedName>
        <fullName evidence="2">DUF2085 domain-containing protein</fullName>
    </submittedName>
</protein>
<evidence type="ECO:0000256" key="1">
    <source>
        <dbReference type="SAM" id="Phobius"/>
    </source>
</evidence>
<evidence type="ECO:0000313" key="3">
    <source>
        <dbReference type="Proteomes" id="UP000825933"/>
    </source>
</evidence>
<organism evidence="2 3">
    <name type="scientific">Methanobacterium spitsbergense</name>
    <dbReference type="NCBI Taxonomy" id="2874285"/>
    <lineage>
        <taxon>Archaea</taxon>
        <taxon>Methanobacteriati</taxon>
        <taxon>Methanobacteriota</taxon>
        <taxon>Methanomada group</taxon>
        <taxon>Methanobacteria</taxon>
        <taxon>Methanobacteriales</taxon>
        <taxon>Methanobacteriaceae</taxon>
        <taxon>Methanobacterium</taxon>
    </lineage>
</organism>
<dbReference type="InterPro" id="IPR019206">
    <property type="entry name" value="DUF2085_TM"/>
</dbReference>
<feature type="transmembrane region" description="Helical" evidence="1">
    <location>
        <begin position="64"/>
        <end position="85"/>
    </location>
</feature>
<name>A0A8T5URI6_9EURY</name>